<dbReference type="Gene3D" id="3.40.50.300">
    <property type="entry name" value="P-loop containing nucleotide triphosphate hydrolases"/>
    <property type="match status" value="1"/>
</dbReference>
<keyword evidence="2" id="KW-0378">Hydrolase</keyword>
<proteinExistence type="predicted"/>
<reference evidence="2 3" key="1">
    <citation type="submission" date="2020-01" db="EMBL/GenBank/DDBJ databases">
        <title>Aspergillus terreus IFO 6365 whole genome shotgun sequence.</title>
        <authorList>
            <person name="Kanamasa S."/>
            <person name="Takahashi H."/>
        </authorList>
    </citation>
    <scope>NUCLEOTIDE SEQUENCE [LARGE SCALE GENOMIC DNA]</scope>
    <source>
        <strain evidence="2 3">IFO 6365</strain>
    </source>
</reference>
<dbReference type="AlphaFoldDB" id="A0A5M3ZDX1"/>
<dbReference type="OrthoDB" id="4444689at2759"/>
<dbReference type="SUPFAM" id="SSF52540">
    <property type="entry name" value="P-loop containing nucleoside triphosphate hydrolases"/>
    <property type="match status" value="2"/>
</dbReference>
<dbReference type="InterPro" id="IPR011545">
    <property type="entry name" value="DEAD/DEAH_box_helicase_dom"/>
</dbReference>
<dbReference type="Proteomes" id="UP000452235">
    <property type="component" value="Unassembled WGS sequence"/>
</dbReference>
<feature type="domain" description="DEAD/DEAH-box helicase" evidence="1">
    <location>
        <begin position="2"/>
        <end position="105"/>
    </location>
</feature>
<keyword evidence="3" id="KW-1185">Reference proteome</keyword>
<sequence length="285" mass="31006">MITLIANQRDILAISSPGLGVIIVCVYGIMKVLCLDAATEPGLKAIILLPTRELAILVYDTCERLRPAHKFQVQVKIFHSDHSTSDEASEWFDIVVGTPGKDLGAVQSGALSPGSKNVIISTNRLDGASGAHQFLPRRPWLCNRAVGEKHTEQGNAFQRGQCHAVVMCRLFYAGVDNSEIQGVAFYTRPPTITHTITGRLRLAAAGGEMITILDPEAKEKMERMKNISRELCDLQSSNASVLDNPTGLRSSLNSSTAACCKLIIRGIKDLLEYLITHVKNDGTPL</sequence>
<evidence type="ECO:0000313" key="3">
    <source>
        <dbReference type="Proteomes" id="UP000452235"/>
    </source>
</evidence>
<name>A0A5M3ZDX1_ASPTE</name>
<organism evidence="2 3">
    <name type="scientific">Aspergillus terreus</name>
    <dbReference type="NCBI Taxonomy" id="33178"/>
    <lineage>
        <taxon>Eukaryota</taxon>
        <taxon>Fungi</taxon>
        <taxon>Dikarya</taxon>
        <taxon>Ascomycota</taxon>
        <taxon>Pezizomycotina</taxon>
        <taxon>Eurotiomycetes</taxon>
        <taxon>Eurotiomycetidae</taxon>
        <taxon>Eurotiales</taxon>
        <taxon>Aspergillaceae</taxon>
        <taxon>Aspergillus</taxon>
        <taxon>Aspergillus subgen. Circumdati</taxon>
    </lineage>
</organism>
<protein>
    <submittedName>
        <fullName evidence="2">P-loop containing nucleoside triphosphate hydrolase protein</fullName>
    </submittedName>
</protein>
<evidence type="ECO:0000313" key="2">
    <source>
        <dbReference type="EMBL" id="GFF19675.1"/>
    </source>
</evidence>
<dbReference type="GO" id="GO:0005524">
    <property type="term" value="F:ATP binding"/>
    <property type="evidence" value="ECO:0007669"/>
    <property type="project" value="InterPro"/>
</dbReference>
<dbReference type="EMBL" id="BLJY01000010">
    <property type="protein sequence ID" value="GFF19675.1"/>
    <property type="molecule type" value="Genomic_DNA"/>
</dbReference>
<evidence type="ECO:0000259" key="1">
    <source>
        <dbReference type="Pfam" id="PF00270"/>
    </source>
</evidence>
<dbReference type="GO" id="GO:0016787">
    <property type="term" value="F:hydrolase activity"/>
    <property type="evidence" value="ECO:0007669"/>
    <property type="project" value="UniProtKB-KW"/>
</dbReference>
<comment type="caution">
    <text evidence="2">The sequence shown here is derived from an EMBL/GenBank/DDBJ whole genome shotgun (WGS) entry which is preliminary data.</text>
</comment>
<dbReference type="GO" id="GO:0003676">
    <property type="term" value="F:nucleic acid binding"/>
    <property type="evidence" value="ECO:0007669"/>
    <property type="project" value="InterPro"/>
</dbReference>
<accession>A0A5M3ZDX1</accession>
<gene>
    <name evidence="2" type="ORF">ATEIFO6365_0010045500</name>
</gene>
<dbReference type="InterPro" id="IPR027417">
    <property type="entry name" value="P-loop_NTPase"/>
</dbReference>
<dbReference type="Pfam" id="PF00270">
    <property type="entry name" value="DEAD"/>
    <property type="match status" value="1"/>
</dbReference>